<dbReference type="PANTHER" id="PTHR34406:SF1">
    <property type="entry name" value="PROTEIN YCEI"/>
    <property type="match status" value="1"/>
</dbReference>
<dbReference type="SUPFAM" id="SSF101874">
    <property type="entry name" value="YceI-like"/>
    <property type="match status" value="1"/>
</dbReference>
<reference evidence="3" key="1">
    <citation type="submission" date="2020-11" db="EMBL/GenBank/DDBJ databases">
        <title>Genome seq and assembly of Planobacterium sp.</title>
        <authorList>
            <person name="Chhetri G."/>
        </authorList>
    </citation>
    <scope>NUCLEOTIDE SEQUENCE</scope>
    <source>
        <strain evidence="3">GCR5</strain>
    </source>
</reference>
<dbReference type="EMBL" id="JADKYY010000004">
    <property type="protein sequence ID" value="MBF5027113.1"/>
    <property type="molecule type" value="Genomic_DNA"/>
</dbReference>
<dbReference type="Pfam" id="PF04264">
    <property type="entry name" value="YceI"/>
    <property type="match status" value="1"/>
</dbReference>
<comment type="caution">
    <text evidence="3">The sequence shown here is derived from an EMBL/GenBank/DDBJ whole genome shotgun (WGS) entry which is preliminary data.</text>
</comment>
<sequence length="219" mass="24024">MKKKIVNWSAAALCFSLAFTACQKEAKVESTANEVSTTAEGKAYVVDTLSSAIEWKGYKVFKSENTSHFGKIRFESGNLTVKDSLLESGVFVANMHSLDNEDLASDLEQKQKLEGHLKSADFFEVDKYPTATYQITKVTPLAEGDYNTLLDGNLTLKGVTKPVQIKANVSVTPDQVSISSEPTDIKREEFGVKFQVPAENGLIKDEVTLQIVVKAVPQP</sequence>
<dbReference type="PROSITE" id="PS51257">
    <property type="entry name" value="PROKAR_LIPOPROTEIN"/>
    <property type="match status" value="1"/>
</dbReference>
<organism evidence="3 4">
    <name type="scientific">Planobacterium oryzisoli</name>
    <dbReference type="NCBI Taxonomy" id="2771435"/>
    <lineage>
        <taxon>Bacteria</taxon>
        <taxon>Pseudomonadati</taxon>
        <taxon>Bacteroidota</taxon>
        <taxon>Flavobacteriia</taxon>
        <taxon>Flavobacteriales</taxon>
        <taxon>Weeksellaceae</taxon>
        <taxon>Chryseobacterium group</taxon>
        <taxon>Chryseobacterium</taxon>
    </lineage>
</organism>
<dbReference type="Gene3D" id="2.40.128.110">
    <property type="entry name" value="Lipid/polyisoprenoid-binding, YceI-like"/>
    <property type="match status" value="1"/>
</dbReference>
<feature type="chain" id="PRO_5036896824" evidence="1">
    <location>
        <begin position="27"/>
        <end position="219"/>
    </location>
</feature>
<dbReference type="InterPro" id="IPR036761">
    <property type="entry name" value="TTHA0802/YceI-like_sf"/>
</dbReference>
<gene>
    <name evidence="3" type="ORF">IC612_04805</name>
</gene>
<dbReference type="AlphaFoldDB" id="A0A931EA78"/>
<feature type="domain" description="Lipid/polyisoprenoid-binding YceI-like" evidence="2">
    <location>
        <begin position="43"/>
        <end position="216"/>
    </location>
</feature>
<dbReference type="InterPro" id="IPR007372">
    <property type="entry name" value="Lipid/polyisoprenoid-bd_YceI"/>
</dbReference>
<keyword evidence="4" id="KW-1185">Reference proteome</keyword>
<keyword evidence="1" id="KW-0732">Signal</keyword>
<evidence type="ECO:0000313" key="3">
    <source>
        <dbReference type="EMBL" id="MBF5027113.1"/>
    </source>
</evidence>
<dbReference type="Proteomes" id="UP000694480">
    <property type="component" value="Unassembled WGS sequence"/>
</dbReference>
<dbReference type="RefSeq" id="WP_194739033.1">
    <property type="nucleotide sequence ID" value="NZ_JADKYY010000004.1"/>
</dbReference>
<evidence type="ECO:0000259" key="2">
    <source>
        <dbReference type="SMART" id="SM00867"/>
    </source>
</evidence>
<protein>
    <submittedName>
        <fullName evidence="3">YceI family protein</fullName>
    </submittedName>
</protein>
<accession>A0A931EA78</accession>
<proteinExistence type="predicted"/>
<name>A0A931EA78_9FLAO</name>
<evidence type="ECO:0000256" key="1">
    <source>
        <dbReference type="SAM" id="SignalP"/>
    </source>
</evidence>
<dbReference type="SMART" id="SM00867">
    <property type="entry name" value="YceI"/>
    <property type="match status" value="1"/>
</dbReference>
<dbReference type="PANTHER" id="PTHR34406">
    <property type="entry name" value="PROTEIN YCEI"/>
    <property type="match status" value="1"/>
</dbReference>
<evidence type="ECO:0000313" key="4">
    <source>
        <dbReference type="Proteomes" id="UP000694480"/>
    </source>
</evidence>
<feature type="signal peptide" evidence="1">
    <location>
        <begin position="1"/>
        <end position="26"/>
    </location>
</feature>